<dbReference type="GO" id="GO:0005886">
    <property type="term" value="C:plasma membrane"/>
    <property type="evidence" value="ECO:0007669"/>
    <property type="project" value="UniProtKB-SubCell"/>
</dbReference>
<keyword evidence="6 7" id="KW-0472">Membrane</keyword>
<gene>
    <name evidence="9" type="ORF">HS961_06080</name>
</gene>
<feature type="transmembrane region" description="Helical" evidence="7">
    <location>
        <begin position="142"/>
        <end position="166"/>
    </location>
</feature>
<dbReference type="PANTHER" id="PTHR43386:SF1">
    <property type="entry name" value="D,D-DIPEPTIDE TRANSPORT SYSTEM PERMEASE PROTEIN DDPC-RELATED"/>
    <property type="match status" value="1"/>
</dbReference>
<evidence type="ECO:0000256" key="2">
    <source>
        <dbReference type="ARBA" id="ARBA00022448"/>
    </source>
</evidence>
<evidence type="ECO:0000313" key="10">
    <source>
        <dbReference type="Proteomes" id="UP000515240"/>
    </source>
</evidence>
<dbReference type="Proteomes" id="UP000515240">
    <property type="component" value="Chromosome"/>
</dbReference>
<evidence type="ECO:0000256" key="6">
    <source>
        <dbReference type="ARBA" id="ARBA00023136"/>
    </source>
</evidence>
<dbReference type="AlphaFoldDB" id="A0A7G5EEL2"/>
<feature type="domain" description="ABC transmembrane type-1" evidence="8">
    <location>
        <begin position="138"/>
        <end position="326"/>
    </location>
</feature>
<dbReference type="InterPro" id="IPR025966">
    <property type="entry name" value="OppC_N"/>
</dbReference>
<dbReference type="Pfam" id="PF12911">
    <property type="entry name" value="OppC_N"/>
    <property type="match status" value="1"/>
</dbReference>
<sequence length="341" mass="35626">MSLSSSSQVLPIPPAAAHPLAAAKAAHSSTSSVEPDAAPWPNLHAPDAVRTSTSAANAGSGSQGYRALRVFLRNPTAMLGCGFLLAVLLLAVTAPWLFPGDPLDMVAQPFLWPGQDAAYLLGTDSMGRDVAAGIAHGARVSLLVGVSATLIGLSLGIGIGAVSGYFGGWVDDLLQRVVVLFQTIPSFILLVVLVAIAQPAISTIVVAIGLVTWPTVARLVRAEFRALRHKEFVLAARALGYSHSRIILREMLPNALPPIIVTSSVMVASAILLESALSFMGMGDPNVVSWGSMIGMGRDLLRTAWFLTAAPGLAIVFAVLAFNLIGDGLNDALNPRLSQER</sequence>
<feature type="transmembrane region" description="Helical" evidence="7">
    <location>
        <begin position="76"/>
        <end position="98"/>
    </location>
</feature>
<dbReference type="KEGG" id="cpis:HS961_06080"/>
<feature type="transmembrane region" description="Helical" evidence="7">
    <location>
        <begin position="255"/>
        <end position="283"/>
    </location>
</feature>
<protein>
    <submittedName>
        <fullName evidence="9">ABC transporter permease</fullName>
    </submittedName>
</protein>
<evidence type="ECO:0000256" key="5">
    <source>
        <dbReference type="ARBA" id="ARBA00022989"/>
    </source>
</evidence>
<evidence type="ECO:0000256" key="4">
    <source>
        <dbReference type="ARBA" id="ARBA00022692"/>
    </source>
</evidence>
<dbReference type="RefSeq" id="WP_182326856.1">
    <property type="nucleotide sequence ID" value="NZ_CP058554.1"/>
</dbReference>
<evidence type="ECO:0000256" key="1">
    <source>
        <dbReference type="ARBA" id="ARBA00004651"/>
    </source>
</evidence>
<dbReference type="InterPro" id="IPR035906">
    <property type="entry name" value="MetI-like_sf"/>
</dbReference>
<feature type="transmembrane region" description="Helical" evidence="7">
    <location>
        <begin position="203"/>
        <end position="220"/>
    </location>
</feature>
<dbReference type="PANTHER" id="PTHR43386">
    <property type="entry name" value="OLIGOPEPTIDE TRANSPORT SYSTEM PERMEASE PROTEIN APPC"/>
    <property type="match status" value="1"/>
</dbReference>
<keyword evidence="4 7" id="KW-0812">Transmembrane</keyword>
<dbReference type="InterPro" id="IPR000515">
    <property type="entry name" value="MetI-like"/>
</dbReference>
<feature type="transmembrane region" description="Helical" evidence="7">
    <location>
        <begin position="178"/>
        <end position="197"/>
    </location>
</feature>
<dbReference type="Pfam" id="PF00528">
    <property type="entry name" value="BPD_transp_1"/>
    <property type="match status" value="1"/>
</dbReference>
<dbReference type="InterPro" id="IPR050366">
    <property type="entry name" value="BP-dependent_transpt_permease"/>
</dbReference>
<proteinExistence type="inferred from homology"/>
<name>A0A7G5EEL2_9BURK</name>
<dbReference type="CDD" id="cd06261">
    <property type="entry name" value="TM_PBP2"/>
    <property type="match status" value="1"/>
</dbReference>
<evidence type="ECO:0000313" key="9">
    <source>
        <dbReference type="EMBL" id="QMV72437.1"/>
    </source>
</evidence>
<organism evidence="9 10">
    <name type="scientific">Comamonas piscis</name>
    <dbReference type="NCBI Taxonomy" id="1562974"/>
    <lineage>
        <taxon>Bacteria</taxon>
        <taxon>Pseudomonadati</taxon>
        <taxon>Pseudomonadota</taxon>
        <taxon>Betaproteobacteria</taxon>
        <taxon>Burkholderiales</taxon>
        <taxon>Comamonadaceae</taxon>
        <taxon>Comamonas</taxon>
    </lineage>
</organism>
<feature type="transmembrane region" description="Helical" evidence="7">
    <location>
        <begin position="303"/>
        <end position="326"/>
    </location>
</feature>
<keyword evidence="10" id="KW-1185">Reference proteome</keyword>
<evidence type="ECO:0000256" key="3">
    <source>
        <dbReference type="ARBA" id="ARBA00022475"/>
    </source>
</evidence>
<dbReference type="GO" id="GO:0055085">
    <property type="term" value="P:transmembrane transport"/>
    <property type="evidence" value="ECO:0007669"/>
    <property type="project" value="InterPro"/>
</dbReference>
<evidence type="ECO:0000256" key="7">
    <source>
        <dbReference type="RuleBase" id="RU363032"/>
    </source>
</evidence>
<dbReference type="Gene3D" id="1.10.3720.10">
    <property type="entry name" value="MetI-like"/>
    <property type="match status" value="1"/>
</dbReference>
<comment type="subcellular location">
    <subcellularLocation>
        <location evidence="1 7">Cell membrane</location>
        <topology evidence="1 7">Multi-pass membrane protein</topology>
    </subcellularLocation>
</comment>
<dbReference type="EMBL" id="CP058554">
    <property type="protein sequence ID" value="QMV72437.1"/>
    <property type="molecule type" value="Genomic_DNA"/>
</dbReference>
<dbReference type="SUPFAM" id="SSF161098">
    <property type="entry name" value="MetI-like"/>
    <property type="match status" value="1"/>
</dbReference>
<evidence type="ECO:0000259" key="8">
    <source>
        <dbReference type="PROSITE" id="PS50928"/>
    </source>
</evidence>
<keyword evidence="5 7" id="KW-1133">Transmembrane helix</keyword>
<keyword evidence="3" id="KW-1003">Cell membrane</keyword>
<comment type="similarity">
    <text evidence="7">Belongs to the binding-protein-dependent transport system permease family.</text>
</comment>
<keyword evidence="2 7" id="KW-0813">Transport</keyword>
<accession>A0A7G5EEL2</accession>
<dbReference type="PROSITE" id="PS50928">
    <property type="entry name" value="ABC_TM1"/>
    <property type="match status" value="1"/>
</dbReference>
<reference evidence="9 10" key="1">
    <citation type="journal article" date="2020" name="G3 (Bethesda)">
        <title>CeMbio - The Caenorhabditis elegans Microbiome Resource.</title>
        <authorList>
            <person name="Dirksen P."/>
            <person name="Assie A."/>
            <person name="Zimmermann J."/>
            <person name="Zhang F."/>
            <person name="Tietje A.M."/>
            <person name="Marsh S.A."/>
            <person name="Felix M.A."/>
            <person name="Shapira M."/>
            <person name="Kaleta C."/>
            <person name="Schulenburg H."/>
            <person name="Samuel B."/>
        </authorList>
    </citation>
    <scope>NUCLEOTIDE SEQUENCE [LARGE SCALE GENOMIC DNA]</scope>
    <source>
        <strain evidence="9 10">BIGb0172</strain>
    </source>
</reference>